<organism evidence="2 3">
    <name type="scientific">Penstemon smallii</name>
    <dbReference type="NCBI Taxonomy" id="265156"/>
    <lineage>
        <taxon>Eukaryota</taxon>
        <taxon>Viridiplantae</taxon>
        <taxon>Streptophyta</taxon>
        <taxon>Embryophyta</taxon>
        <taxon>Tracheophyta</taxon>
        <taxon>Spermatophyta</taxon>
        <taxon>Magnoliopsida</taxon>
        <taxon>eudicotyledons</taxon>
        <taxon>Gunneridae</taxon>
        <taxon>Pentapetalae</taxon>
        <taxon>asterids</taxon>
        <taxon>lamiids</taxon>
        <taxon>Lamiales</taxon>
        <taxon>Plantaginaceae</taxon>
        <taxon>Cheloneae</taxon>
        <taxon>Penstemon</taxon>
    </lineage>
</organism>
<dbReference type="InterPro" id="IPR018800">
    <property type="entry name" value="PRCC"/>
</dbReference>
<feature type="region of interest" description="Disordered" evidence="1">
    <location>
        <begin position="1"/>
        <end position="192"/>
    </location>
</feature>
<dbReference type="AlphaFoldDB" id="A0ABD3UQD9"/>
<keyword evidence="3" id="KW-1185">Reference proteome</keyword>
<dbReference type="Pfam" id="PF10253">
    <property type="entry name" value="PRCC"/>
    <property type="match status" value="1"/>
</dbReference>
<dbReference type="PANTHER" id="PTHR13621">
    <property type="entry name" value="PROLINE-RICH PROTEIN PRCC"/>
    <property type="match status" value="1"/>
</dbReference>
<feature type="compositionally biased region" description="Acidic residues" evidence="1">
    <location>
        <begin position="146"/>
        <end position="155"/>
    </location>
</feature>
<reference evidence="2 3" key="1">
    <citation type="submission" date="2024-12" db="EMBL/GenBank/DDBJ databases">
        <title>The unique morphological basis and parallel evolutionary history of personate flowers in Penstemon.</title>
        <authorList>
            <person name="Depatie T.H."/>
            <person name="Wessinger C.A."/>
        </authorList>
    </citation>
    <scope>NUCLEOTIDE SEQUENCE [LARGE SCALE GENOMIC DNA]</scope>
    <source>
        <strain evidence="2">WTNN_2</strain>
        <tissue evidence="2">Leaf</tissue>
    </source>
</reference>
<evidence type="ECO:0000256" key="1">
    <source>
        <dbReference type="SAM" id="MobiDB-lite"/>
    </source>
</evidence>
<gene>
    <name evidence="2" type="ORF">ACJIZ3_012359</name>
</gene>
<name>A0ABD3UQD9_9LAMI</name>
<comment type="caution">
    <text evidence="2">The sequence shown here is derived from an EMBL/GenBank/DDBJ whole genome shotgun (WGS) entry which is preliminary data.</text>
</comment>
<evidence type="ECO:0000313" key="3">
    <source>
        <dbReference type="Proteomes" id="UP001634393"/>
    </source>
</evidence>
<dbReference type="PANTHER" id="PTHR13621:SF2">
    <property type="entry name" value="PROLINE-RICH PROTEIN PRCC"/>
    <property type="match status" value="1"/>
</dbReference>
<dbReference type="EMBL" id="JBJXBP010000001">
    <property type="protein sequence ID" value="KAL3850477.1"/>
    <property type="molecule type" value="Genomic_DNA"/>
</dbReference>
<protein>
    <recommendedName>
        <fullName evidence="4">Proline-rich protein PRCC</fullName>
    </recommendedName>
</protein>
<feature type="compositionally biased region" description="Low complexity" evidence="1">
    <location>
        <begin position="167"/>
        <end position="179"/>
    </location>
</feature>
<accession>A0ABD3UQD9</accession>
<feature type="region of interest" description="Disordered" evidence="1">
    <location>
        <begin position="355"/>
        <end position="376"/>
    </location>
</feature>
<dbReference type="Proteomes" id="UP001634393">
    <property type="component" value="Unassembled WGS sequence"/>
</dbReference>
<feature type="compositionally biased region" description="Low complexity" evidence="1">
    <location>
        <begin position="103"/>
        <end position="113"/>
    </location>
</feature>
<evidence type="ECO:0008006" key="4">
    <source>
        <dbReference type="Google" id="ProtNLM"/>
    </source>
</evidence>
<sequence length="413" mass="45105">MDSLCANYASSDEEEQEVPDPQLLKPSAKPLNLKSEAEVDDEEKGFNSNSTSKPGGILNSLPPPKSSLFNSLPPPKSQSFPNPNLQPKIEQRREEQFLEIPKPKSSSSSLFSSLPPPSAPSSSNNSRRVVQFKPPTIQNPYSSKIDDEDDEDDEGEKEKQRKRLKESLSTSSASSFLSSIPAPRYSGSLGTLGTGRKSMFETVAQVSTETIVNAKGSNSVGSADVSSVNMAQNNGGLNSNVVVSEVNQGETNYDYSAGHGMSVGSGDVDCMYGNGQHVEYSHAGDSYVDYGDNVQYENNWANETALPEVSAVISELRVPGKRGRKDAPLEIVEVKQDELMKNRPRQDQVKSTGIAFGPAYQPTSSKGKPTKLHKRKHQIGSLYFDLKQKETELAERRSQGFQTKAQTQAKYGW</sequence>
<evidence type="ECO:0000313" key="2">
    <source>
        <dbReference type="EMBL" id="KAL3850477.1"/>
    </source>
</evidence>
<proteinExistence type="predicted"/>